<evidence type="ECO:0008006" key="2">
    <source>
        <dbReference type="Google" id="ProtNLM"/>
    </source>
</evidence>
<proteinExistence type="predicted"/>
<protein>
    <recommendedName>
        <fullName evidence="2">Type II secretion system protein G</fullName>
    </recommendedName>
</protein>
<sequence length="240" mass="25440">MKTMQTFPVRGFTMVEMAVVLVIVGLMLGASVLPLSVQADLRDYAETRRNMEEIKEALVGYALSHGHFPCPAKSLADGTEDRTGAACTGGKRVGYLPWAELGVGKLDGWGHLFRYSVTLAFADSVMKIGLSPLTARDITIETRDSAGNIQHLSTVNGVPVAIVSMGKNGAWAYTADGAQVADMSATNLDEDTNGKGNGKIFVSRTVTSNIAAAGGEFDDIAAWISPNVYLNRMVAAGQLP</sequence>
<accession>A0A1J5Q4G6</accession>
<evidence type="ECO:0000313" key="1">
    <source>
        <dbReference type="EMBL" id="OIQ78566.1"/>
    </source>
</evidence>
<gene>
    <name evidence="1" type="ORF">GALL_397270</name>
</gene>
<name>A0A1J5Q4G6_9ZZZZ</name>
<dbReference type="Gene3D" id="3.30.700.10">
    <property type="entry name" value="Glycoprotein, Type 4 Pilin"/>
    <property type="match status" value="1"/>
</dbReference>
<comment type="caution">
    <text evidence="1">The sequence shown here is derived from an EMBL/GenBank/DDBJ whole genome shotgun (WGS) entry which is preliminary data.</text>
</comment>
<dbReference type="Pfam" id="PF07963">
    <property type="entry name" value="N_methyl"/>
    <property type="match status" value="1"/>
</dbReference>
<dbReference type="SUPFAM" id="SSF54523">
    <property type="entry name" value="Pili subunits"/>
    <property type="match status" value="1"/>
</dbReference>
<dbReference type="InterPro" id="IPR012902">
    <property type="entry name" value="N_methyl_site"/>
</dbReference>
<dbReference type="AlphaFoldDB" id="A0A1J5Q4G6"/>
<dbReference type="NCBIfam" id="TIGR02532">
    <property type="entry name" value="IV_pilin_GFxxxE"/>
    <property type="match status" value="1"/>
</dbReference>
<organism evidence="1">
    <name type="scientific">mine drainage metagenome</name>
    <dbReference type="NCBI Taxonomy" id="410659"/>
    <lineage>
        <taxon>unclassified sequences</taxon>
        <taxon>metagenomes</taxon>
        <taxon>ecological metagenomes</taxon>
    </lineage>
</organism>
<reference evidence="1" key="1">
    <citation type="submission" date="2016-10" db="EMBL/GenBank/DDBJ databases">
        <title>Sequence of Gallionella enrichment culture.</title>
        <authorList>
            <person name="Poehlein A."/>
            <person name="Muehling M."/>
            <person name="Daniel R."/>
        </authorList>
    </citation>
    <scope>NUCLEOTIDE SEQUENCE</scope>
</reference>
<dbReference type="InterPro" id="IPR045584">
    <property type="entry name" value="Pilin-like"/>
</dbReference>
<dbReference type="EMBL" id="MLJW01001377">
    <property type="protein sequence ID" value="OIQ78566.1"/>
    <property type="molecule type" value="Genomic_DNA"/>
</dbReference>